<protein>
    <submittedName>
        <fullName evidence="3">LAQU0S02e07492g1_1</fullName>
    </submittedName>
</protein>
<dbReference type="OrthoDB" id="5394411at2759"/>
<name>A0A0P1KPI3_9SACH</name>
<dbReference type="Proteomes" id="UP000236544">
    <property type="component" value="Unassembled WGS sequence"/>
</dbReference>
<dbReference type="AlphaFoldDB" id="A0A0P1KPI3"/>
<evidence type="ECO:0000259" key="2">
    <source>
        <dbReference type="Pfam" id="PF12766"/>
    </source>
</evidence>
<dbReference type="SUPFAM" id="SSF50475">
    <property type="entry name" value="FMN-binding split barrel"/>
    <property type="match status" value="1"/>
</dbReference>
<dbReference type="GO" id="GO:0010181">
    <property type="term" value="F:FMN binding"/>
    <property type="evidence" value="ECO:0007669"/>
    <property type="project" value="InterPro"/>
</dbReference>
<organism evidence="3 4">
    <name type="scientific">Lachancea quebecensis</name>
    <dbReference type="NCBI Taxonomy" id="1654605"/>
    <lineage>
        <taxon>Eukaryota</taxon>
        <taxon>Fungi</taxon>
        <taxon>Dikarya</taxon>
        <taxon>Ascomycota</taxon>
        <taxon>Saccharomycotina</taxon>
        <taxon>Saccharomycetes</taxon>
        <taxon>Saccharomycetales</taxon>
        <taxon>Saccharomycetaceae</taxon>
        <taxon>Lachancea</taxon>
    </lineage>
</organism>
<dbReference type="InterPro" id="IPR024624">
    <property type="entry name" value="Pyridox_Oxase_Alr4036_FMN-bd"/>
</dbReference>
<accession>A0A0P1KPI3</accession>
<proteinExistence type="predicted"/>
<feature type="region of interest" description="Disordered" evidence="1">
    <location>
        <begin position="227"/>
        <end position="251"/>
    </location>
</feature>
<dbReference type="PANTHER" id="PTHR28243">
    <property type="entry name" value="AGL049CP"/>
    <property type="match status" value="1"/>
</dbReference>
<gene>
    <name evidence="3" type="ORF">LAQU0_S02e07492g</name>
</gene>
<evidence type="ECO:0000313" key="4">
    <source>
        <dbReference type="Proteomes" id="UP000236544"/>
    </source>
</evidence>
<dbReference type="InterPro" id="IPR012349">
    <property type="entry name" value="Split_barrel_FMN-bd"/>
</dbReference>
<feature type="region of interest" description="Disordered" evidence="1">
    <location>
        <begin position="147"/>
        <end position="211"/>
    </location>
</feature>
<feature type="domain" description="Pyridoxamine 5'-phosphate oxidase Alr4036 family FMN-binding" evidence="2">
    <location>
        <begin position="5"/>
        <end position="104"/>
    </location>
</feature>
<reference evidence="4" key="1">
    <citation type="submission" date="2015-10" db="EMBL/GenBank/DDBJ databases">
        <authorList>
            <person name="Devillers H."/>
        </authorList>
    </citation>
    <scope>NUCLEOTIDE SEQUENCE [LARGE SCALE GENOMIC DNA]</scope>
</reference>
<keyword evidence="4" id="KW-1185">Reference proteome</keyword>
<sequence length="315" mass="35870">MIHQMAPWVPQFIQSWKNHSQSFTPFTFATLDMQSNRPKCRTVIFRDFLFHDKRSNVLTFTTDMRGDKVKEILGSGAETAPFEACFYFPSSWEQYRFSGRCFVVSRQSKPLISHAFNGAEHGTIEYPILSPSIYGDAHVLYQHEHVDEHGEDSEDDHVRNDVEHNGTCGDNEAEPDVASTRPELSRTSTRSSGPAAHHVVLTPAEYAPPTPKEWDLELTRQWANLSRSTKAQFRKPHPGSPVTSETSKQLDKIQRGVDGAKENTGFDNFGVVCLCIDEVDFLNLKDGRGGERWRFSRHVEEDSHLESWIEEEVCP</sequence>
<dbReference type="Pfam" id="PF12766">
    <property type="entry name" value="Pyridox_oxase_2"/>
    <property type="match status" value="1"/>
</dbReference>
<dbReference type="PANTHER" id="PTHR28243:SF1">
    <property type="entry name" value="PYRIDOXAMINE 5'-PHOSPHATE OXIDASE ALR4036 FAMILY FMN-BINDING DOMAIN-CONTAINING PROTEIN"/>
    <property type="match status" value="1"/>
</dbReference>
<dbReference type="EMBL" id="LN890542">
    <property type="protein sequence ID" value="CUS21168.1"/>
    <property type="molecule type" value="Genomic_DNA"/>
</dbReference>
<dbReference type="Gene3D" id="2.30.110.10">
    <property type="entry name" value="Electron Transport, Fmn-binding Protein, Chain A"/>
    <property type="match status" value="1"/>
</dbReference>
<evidence type="ECO:0000313" key="3">
    <source>
        <dbReference type="EMBL" id="CUS21168.1"/>
    </source>
</evidence>
<evidence type="ECO:0000256" key="1">
    <source>
        <dbReference type="SAM" id="MobiDB-lite"/>
    </source>
</evidence>